<dbReference type="PANTHER" id="PTHR31876">
    <property type="entry name" value="COV-LIKE PROTEIN 1"/>
    <property type="match status" value="1"/>
</dbReference>
<evidence type="ECO:0000256" key="1">
    <source>
        <dbReference type="SAM" id="Phobius"/>
    </source>
</evidence>
<gene>
    <name evidence="2" type="ORF">C9940_02490</name>
</gene>
<dbReference type="InterPro" id="IPR007462">
    <property type="entry name" value="COV1-like"/>
</dbReference>
<dbReference type="AlphaFoldDB" id="A0A2T4CXW3"/>
<evidence type="ECO:0000313" key="2">
    <source>
        <dbReference type="EMBL" id="PTB86406.1"/>
    </source>
</evidence>
<sequence>MQFVWKTFLKGLATALPVTLTLYLIYWLAVTAERALRPIMIAILPYDFYWPGLGLLAAIGLIFVIGIAVNAWLVKRLFDMGESILDRIPLVKSIHGALRDFTRFFSREKQQESLSNAVAVTIGGVQLIGFLVKDNVSHVLGMEDQENNLVAIYLPMSYQVGGYTICVSRDQVRSLEMSNEDTMRWILTAGLSDSETESHQPKIIVEK</sequence>
<dbReference type="EMBL" id="PYVN01000018">
    <property type="protein sequence ID" value="PTB86406.1"/>
    <property type="molecule type" value="Genomic_DNA"/>
</dbReference>
<keyword evidence="1" id="KW-1133">Transmembrane helix</keyword>
<protein>
    <recommendedName>
        <fullName evidence="3">DUF502 domain-containing protein</fullName>
    </recommendedName>
</protein>
<comment type="caution">
    <text evidence="2">The sequence shown here is derived from an EMBL/GenBank/DDBJ whole genome shotgun (WGS) entry which is preliminary data.</text>
</comment>
<dbReference type="PANTHER" id="PTHR31876:SF26">
    <property type="entry name" value="PROTEIN LIKE COV 2"/>
    <property type="match status" value="1"/>
</dbReference>
<organism evidence="2">
    <name type="scientific">Pseudidiomarina aestuarii</name>
    <dbReference type="NCBI Taxonomy" id="624146"/>
    <lineage>
        <taxon>Bacteria</taxon>
        <taxon>Pseudomonadati</taxon>
        <taxon>Pseudomonadota</taxon>
        <taxon>Gammaproteobacteria</taxon>
        <taxon>Alteromonadales</taxon>
        <taxon>Idiomarinaceae</taxon>
        <taxon>Pseudidiomarina</taxon>
    </lineage>
</organism>
<keyword evidence="1" id="KW-0472">Membrane</keyword>
<proteinExistence type="predicted"/>
<reference evidence="2" key="1">
    <citation type="submission" date="2018-03" db="EMBL/GenBank/DDBJ databases">
        <title>Cross-interface Injection: A General Nanoliter Liquid Handling Method Applied to Single Cells Genome Amplification Automated Nanoliter Liquid Handling Applied to Single Cell Multiple Displacement Amplification.</title>
        <authorList>
            <person name="Yun J."/>
            <person name="Xu P."/>
            <person name="Xu J."/>
            <person name="Dai X."/>
            <person name="Wang Y."/>
            <person name="Zheng X."/>
            <person name="Cao C."/>
            <person name="Yi Q."/>
            <person name="Zhu Y."/>
            <person name="Wang L."/>
            <person name="Dong Z."/>
            <person name="Huang Y."/>
            <person name="Huang L."/>
            <person name="Du W."/>
        </authorList>
    </citation>
    <scope>NUCLEOTIDE SEQUENCE [LARGE SCALE GENOMIC DNA]</scope>
    <source>
        <strain evidence="2">Z-D3-2</strain>
    </source>
</reference>
<keyword evidence="1" id="KW-0812">Transmembrane</keyword>
<feature type="transmembrane region" description="Helical" evidence="1">
    <location>
        <begin position="49"/>
        <end position="73"/>
    </location>
</feature>
<feature type="transmembrane region" description="Helical" evidence="1">
    <location>
        <begin position="12"/>
        <end position="29"/>
    </location>
</feature>
<dbReference type="Pfam" id="PF04367">
    <property type="entry name" value="DUF502"/>
    <property type="match status" value="1"/>
</dbReference>
<evidence type="ECO:0008006" key="3">
    <source>
        <dbReference type="Google" id="ProtNLM"/>
    </source>
</evidence>
<name>A0A2T4CXW3_9GAMM</name>
<accession>A0A2T4CXW3</accession>